<comment type="caution">
    <text evidence="2">The sequence shown here is derived from an EMBL/GenBank/DDBJ whole genome shotgun (WGS) entry which is preliminary data.</text>
</comment>
<protein>
    <submittedName>
        <fullName evidence="2">TniQ family protein</fullName>
    </submittedName>
</protein>
<evidence type="ECO:0000313" key="3">
    <source>
        <dbReference type="Proteomes" id="UP001208074"/>
    </source>
</evidence>
<reference evidence="2" key="1">
    <citation type="submission" date="2022-11" db="EMBL/GenBank/DDBJ databases">
        <title>Biodiversity and phylogenetic relationships of bacteria.</title>
        <authorList>
            <person name="Machado R.A.R."/>
            <person name="Bhat A."/>
            <person name="Loulou A."/>
            <person name="Kallel S."/>
        </authorList>
    </citation>
    <scope>NUCLEOTIDE SEQUENCE</scope>
    <source>
        <strain evidence="2">DSM 16503</strain>
    </source>
</reference>
<dbReference type="InterPro" id="IPR009492">
    <property type="entry name" value="TniQ"/>
</dbReference>
<gene>
    <name evidence="2" type="ORF">OSH02_09850</name>
</gene>
<dbReference type="AlphaFoldDB" id="A0AAW5VT72"/>
<evidence type="ECO:0000259" key="1">
    <source>
        <dbReference type="Pfam" id="PF06527"/>
    </source>
</evidence>
<dbReference type="RefSeq" id="WP_026485412.1">
    <property type="nucleotide sequence ID" value="NZ_JAPKNB010000006.1"/>
</dbReference>
<accession>A0AAW5VT72</accession>
<dbReference type="EMBL" id="JAPKNB010000006">
    <property type="protein sequence ID" value="MCX5565669.1"/>
    <property type="molecule type" value="Genomic_DNA"/>
</dbReference>
<organism evidence="2 3">
    <name type="scientific">Alcaligenes phenolicus</name>
    <dbReference type="NCBI Taxonomy" id="232846"/>
    <lineage>
        <taxon>Bacteria</taxon>
        <taxon>Pseudomonadati</taxon>
        <taxon>Pseudomonadota</taxon>
        <taxon>Betaproteobacteria</taxon>
        <taxon>Burkholderiales</taxon>
        <taxon>Alcaligenaceae</taxon>
        <taxon>Alcaligenes</taxon>
    </lineage>
</organism>
<evidence type="ECO:0000313" key="2">
    <source>
        <dbReference type="EMBL" id="MCX5565669.1"/>
    </source>
</evidence>
<sequence length="607" mass="67112">MSLVISFAPYADESGFGYYRRLAAENALNGWTDLARFANIHSVRGALMSRPEYLSEVLGLKLDWANLASEREELTRTWHGLHRLKADAVCPLCMRESAYVRHYWEHAYVTCCPVHKVRLVDKCDGCGKLFAKRRERIDYCGCGHSIGDSITSAPTPAELWLSSLITSGGASSGEVLPEVNGANVYSLCIVVRELCLLFDPSVPAPHRSAGIAKTIADAVELLAPLNILLKDWPLNFRKHVSGRIAAGNREKRTLNTLLGEWYRRLRQECQGTALEPFLTNVLEVAAQEFDGVLGNDPSIYDAAEHIDYLSVSAAARVAGVTQNHLSIAVHRGDVPFRSVLRGTRGKGYEVPKREAQRIAKERINWLREPEAAKRAGVSGSVMRSMADAGVVNRDPQWRGDICKAGPIEAKSIDTLYLLLVSQKKKLEKKDSDIVFWSDFTSRRYGSKSGIQSAMQAAQRGDLRPVLKGPEIGAMGFLRSEVGQYFGEPVLAEGMSLVHLSKLTGWKQENIRHWIDEGLLRTELVNLPGGMRDVILPAHLLEFRNTYVPLSDMARLLNTKASALARYLDGVVEMVGALSLSNGVRRGWLLPVAELGKLALTQARTSRG</sequence>
<feature type="domain" description="TniQ" evidence="1">
    <location>
        <begin position="6"/>
        <end position="119"/>
    </location>
</feature>
<proteinExistence type="predicted"/>
<name>A0AAW5VT72_9BURK</name>
<dbReference type="Pfam" id="PF06527">
    <property type="entry name" value="TniQ"/>
    <property type="match status" value="1"/>
</dbReference>
<dbReference type="Proteomes" id="UP001208074">
    <property type="component" value="Unassembled WGS sequence"/>
</dbReference>